<protein>
    <submittedName>
        <fullName evidence="1">Uncharacterized protein</fullName>
    </submittedName>
</protein>
<organism evidence="1">
    <name type="scientific">uncultured bacterium ws138B4</name>
    <dbReference type="NCBI Taxonomy" id="1131827"/>
    <lineage>
        <taxon>Bacteria</taxon>
        <taxon>environmental samples</taxon>
    </lineage>
</organism>
<reference evidence="1" key="1">
    <citation type="journal article" date="2012" name="ISME J.">
        <title>Roseobacter clade bacteria are abundant in coastal sediments and encode a novel combination of sulfur oxidation genes.</title>
        <authorList>
            <person name="Lenk S."/>
            <person name="Moraru C."/>
            <person name="Hahnke S."/>
            <person name="Arnds J."/>
            <person name="Richter M."/>
            <person name="Kube M."/>
            <person name="Reinhardt R."/>
            <person name="Brinkhoff T."/>
            <person name="Harder J."/>
            <person name="Amann R."/>
            <person name="Mussmann M."/>
        </authorList>
    </citation>
    <scope>NUCLEOTIDE SEQUENCE</scope>
</reference>
<name>I1X4N8_9BACT</name>
<gene>
    <name evidence="1" type="ORF">ws138B4_0022</name>
</gene>
<dbReference type="AlphaFoldDB" id="I1X4N8"/>
<dbReference type="EMBL" id="JQ256782">
    <property type="protein sequence ID" value="AFI78463.1"/>
    <property type="molecule type" value="Genomic_DNA"/>
</dbReference>
<evidence type="ECO:0000313" key="1">
    <source>
        <dbReference type="EMBL" id="AFI78463.1"/>
    </source>
</evidence>
<proteinExistence type="predicted"/>
<accession>I1X4N8</accession>
<sequence length="188" mass="21309">MNGVVVRVKSKWSNKGRARTLEEIGGAAAFILWRIAQQGLLNLENENFQTDTRAQRIDVITEFLAFLVHLADRMKAGDLDANQRQEFITSLAKHLASQVQENRSDAQGKGDYRKPFIELLNARAADYAEFPMPDGEPGYAMKRYFGDSVRAVIGEKDNKWVTDQVMEIEVPEILPPLKKALRELFAKD</sequence>